<protein>
    <submittedName>
        <fullName evidence="2">Uncharacterized protein</fullName>
    </submittedName>
</protein>
<feature type="region of interest" description="Disordered" evidence="1">
    <location>
        <begin position="1"/>
        <end position="26"/>
    </location>
</feature>
<reference evidence="2" key="2">
    <citation type="submission" date="2020-09" db="EMBL/GenBank/DDBJ databases">
        <authorList>
            <person name="Sun Q."/>
            <person name="Zhou Y."/>
        </authorList>
    </citation>
    <scope>NUCLEOTIDE SEQUENCE</scope>
    <source>
        <strain evidence="2">CGMCC 4.3508</strain>
    </source>
</reference>
<organism evidence="2 3">
    <name type="scientific">Nocardia jinanensis</name>
    <dbReference type="NCBI Taxonomy" id="382504"/>
    <lineage>
        <taxon>Bacteria</taxon>
        <taxon>Bacillati</taxon>
        <taxon>Actinomycetota</taxon>
        <taxon>Actinomycetes</taxon>
        <taxon>Mycobacteriales</taxon>
        <taxon>Nocardiaceae</taxon>
        <taxon>Nocardia</taxon>
    </lineage>
</organism>
<evidence type="ECO:0000256" key="1">
    <source>
        <dbReference type="SAM" id="MobiDB-lite"/>
    </source>
</evidence>
<dbReference type="AlphaFoldDB" id="A0A917RPY8"/>
<dbReference type="EMBL" id="BMMH01000007">
    <property type="protein sequence ID" value="GGL17814.1"/>
    <property type="molecule type" value="Genomic_DNA"/>
</dbReference>
<reference evidence="2" key="1">
    <citation type="journal article" date="2014" name="Int. J. Syst. Evol. Microbiol.">
        <title>Complete genome sequence of Corynebacterium casei LMG S-19264T (=DSM 44701T), isolated from a smear-ripened cheese.</title>
        <authorList>
            <consortium name="US DOE Joint Genome Institute (JGI-PGF)"/>
            <person name="Walter F."/>
            <person name="Albersmeier A."/>
            <person name="Kalinowski J."/>
            <person name="Ruckert C."/>
        </authorList>
    </citation>
    <scope>NUCLEOTIDE SEQUENCE</scope>
    <source>
        <strain evidence="2">CGMCC 4.3508</strain>
    </source>
</reference>
<evidence type="ECO:0000313" key="2">
    <source>
        <dbReference type="EMBL" id="GGL17814.1"/>
    </source>
</evidence>
<dbReference type="Proteomes" id="UP000638263">
    <property type="component" value="Unassembled WGS sequence"/>
</dbReference>
<sequence>MIGGCPEPNGYEGACPQFGTGTDRTPDTRDSLIGVLGSEFGGRCPGGLAALLRDILGA</sequence>
<gene>
    <name evidence="2" type="ORF">GCM10011588_35660</name>
</gene>
<evidence type="ECO:0000313" key="3">
    <source>
        <dbReference type="Proteomes" id="UP000638263"/>
    </source>
</evidence>
<keyword evidence="3" id="KW-1185">Reference proteome</keyword>
<accession>A0A917RPY8</accession>
<name>A0A917RPY8_9NOCA</name>
<comment type="caution">
    <text evidence="2">The sequence shown here is derived from an EMBL/GenBank/DDBJ whole genome shotgun (WGS) entry which is preliminary data.</text>
</comment>
<proteinExistence type="predicted"/>